<dbReference type="SUPFAM" id="SSF55469">
    <property type="entry name" value="FMN-dependent nitroreductase-like"/>
    <property type="match status" value="1"/>
</dbReference>
<keyword evidence="4" id="KW-0288">FMN</keyword>
<evidence type="ECO:0000313" key="7">
    <source>
        <dbReference type="EMBL" id="MCC2209435.1"/>
    </source>
</evidence>
<proteinExistence type="inferred from homology"/>
<dbReference type="PANTHER" id="PTHR43673">
    <property type="entry name" value="NAD(P)H NITROREDUCTASE YDGI-RELATED"/>
    <property type="match status" value="1"/>
</dbReference>
<dbReference type="PANTHER" id="PTHR43673:SF2">
    <property type="entry name" value="NITROREDUCTASE"/>
    <property type="match status" value="1"/>
</dbReference>
<protein>
    <submittedName>
        <fullName evidence="7">Nitroreductase family protein</fullName>
    </submittedName>
</protein>
<comment type="similarity">
    <text evidence="2">Belongs to the nitroreductase family.</text>
</comment>
<dbReference type="Proteomes" id="UP001198242">
    <property type="component" value="Unassembled WGS sequence"/>
</dbReference>
<feature type="domain" description="Nitroreductase" evidence="6">
    <location>
        <begin position="8"/>
        <end position="61"/>
    </location>
</feature>
<gene>
    <name evidence="7" type="ORF">LKE05_01290</name>
</gene>
<evidence type="ECO:0000256" key="4">
    <source>
        <dbReference type="ARBA" id="ARBA00022643"/>
    </source>
</evidence>
<dbReference type="RefSeq" id="WP_022229727.1">
    <property type="nucleotide sequence ID" value="NZ_JAJEQM010000001.1"/>
</dbReference>
<keyword evidence="3" id="KW-0285">Flavoprotein</keyword>
<dbReference type="Gene3D" id="3.40.109.10">
    <property type="entry name" value="NADH Oxidase"/>
    <property type="match status" value="1"/>
</dbReference>
<dbReference type="EMBL" id="JAJEQM010000001">
    <property type="protein sequence ID" value="MCC2209435.1"/>
    <property type="molecule type" value="Genomic_DNA"/>
</dbReference>
<organism evidence="7 8">
    <name type="scientific">Hominilimicola fabiformis</name>
    <dbReference type="NCBI Taxonomy" id="2885356"/>
    <lineage>
        <taxon>Bacteria</taxon>
        <taxon>Bacillati</taxon>
        <taxon>Bacillota</taxon>
        <taxon>Clostridia</taxon>
        <taxon>Eubacteriales</taxon>
        <taxon>Oscillospiraceae</taxon>
        <taxon>Hominilimicola</taxon>
    </lineage>
</organism>
<dbReference type="Pfam" id="PF00881">
    <property type="entry name" value="Nitroreductase"/>
    <property type="match status" value="2"/>
</dbReference>
<dbReference type="GO" id="GO:0016491">
    <property type="term" value="F:oxidoreductase activity"/>
    <property type="evidence" value="ECO:0007669"/>
    <property type="project" value="UniProtKB-KW"/>
</dbReference>
<name>A0AAE3DWP5_9FIRM</name>
<feature type="domain" description="Nitroreductase" evidence="6">
    <location>
        <begin position="72"/>
        <end position="146"/>
    </location>
</feature>
<keyword evidence="5" id="KW-0560">Oxidoreductase</keyword>
<dbReference type="InterPro" id="IPR000415">
    <property type="entry name" value="Nitroreductase-like"/>
</dbReference>
<dbReference type="InterPro" id="IPR029479">
    <property type="entry name" value="Nitroreductase"/>
</dbReference>
<sequence>MDFLELAKNRFSLRKFSDKKVEKEKIDYILAAMQAAPTAVNFQPQRILVLTDEKELEKVSKCTKFAFNPPLNFLVCYDKETSWTRGNDGHDEGEIDAAIVATHMMLAAKSIGLGTTWVGSFNPKDVKEQFNLPENYVPVAFLPTGYPSDDAEPSAAHSSRKDLNETVFYNSFSQK</sequence>
<reference evidence="7 8" key="1">
    <citation type="submission" date="2021-10" db="EMBL/GenBank/DDBJ databases">
        <title>Anaerobic single-cell dispensing facilitates the cultivation of human gut bacteria.</title>
        <authorList>
            <person name="Afrizal A."/>
        </authorList>
    </citation>
    <scope>NUCLEOTIDE SEQUENCE [LARGE SCALE GENOMIC DNA]</scope>
    <source>
        <strain evidence="7 8">CLA-AA-H232</strain>
    </source>
</reference>
<comment type="cofactor">
    <cofactor evidence="1">
        <name>FMN</name>
        <dbReference type="ChEBI" id="CHEBI:58210"/>
    </cofactor>
</comment>
<dbReference type="CDD" id="cd20609">
    <property type="entry name" value="nitroreductase"/>
    <property type="match status" value="1"/>
</dbReference>
<comment type="caution">
    <text evidence="7">The sequence shown here is derived from an EMBL/GenBank/DDBJ whole genome shotgun (WGS) entry which is preliminary data.</text>
</comment>
<evidence type="ECO:0000256" key="2">
    <source>
        <dbReference type="ARBA" id="ARBA00007118"/>
    </source>
</evidence>
<evidence type="ECO:0000256" key="3">
    <source>
        <dbReference type="ARBA" id="ARBA00022630"/>
    </source>
</evidence>
<dbReference type="AlphaFoldDB" id="A0AAE3DWP5"/>
<evidence type="ECO:0000259" key="6">
    <source>
        <dbReference type="Pfam" id="PF00881"/>
    </source>
</evidence>
<accession>A0AAE3DWP5</accession>
<evidence type="ECO:0000313" key="8">
    <source>
        <dbReference type="Proteomes" id="UP001198242"/>
    </source>
</evidence>
<evidence type="ECO:0000256" key="5">
    <source>
        <dbReference type="ARBA" id="ARBA00023002"/>
    </source>
</evidence>
<evidence type="ECO:0000256" key="1">
    <source>
        <dbReference type="ARBA" id="ARBA00001917"/>
    </source>
</evidence>
<keyword evidence="8" id="KW-1185">Reference proteome</keyword>